<dbReference type="OrthoDB" id="7668193at2759"/>
<evidence type="ECO:0000256" key="4">
    <source>
        <dbReference type="ARBA" id="ARBA00037931"/>
    </source>
</evidence>
<organism evidence="9 10">
    <name type="scientific">Dendryphion nanum</name>
    <dbReference type="NCBI Taxonomy" id="256645"/>
    <lineage>
        <taxon>Eukaryota</taxon>
        <taxon>Fungi</taxon>
        <taxon>Dikarya</taxon>
        <taxon>Ascomycota</taxon>
        <taxon>Pezizomycotina</taxon>
        <taxon>Dothideomycetes</taxon>
        <taxon>Pleosporomycetidae</taxon>
        <taxon>Pleosporales</taxon>
        <taxon>Torulaceae</taxon>
        <taxon>Dendryphion</taxon>
    </lineage>
</organism>
<gene>
    <name evidence="9" type="ORF">B0J11DRAFT_553158</name>
</gene>
<evidence type="ECO:0000256" key="5">
    <source>
        <dbReference type="ARBA" id="ARBA00038749"/>
    </source>
</evidence>
<dbReference type="SUPFAM" id="SSF50978">
    <property type="entry name" value="WD40 repeat-like"/>
    <property type="match status" value="1"/>
</dbReference>
<dbReference type="PROSITE" id="PS50294">
    <property type="entry name" value="WD_REPEATS_REGION"/>
    <property type="match status" value="1"/>
</dbReference>
<dbReference type="Pfam" id="PF00400">
    <property type="entry name" value="WD40"/>
    <property type="match status" value="3"/>
</dbReference>
<name>A0A9P9IE04_9PLEO</name>
<feature type="compositionally biased region" description="Polar residues" evidence="8">
    <location>
        <begin position="331"/>
        <end position="341"/>
    </location>
</feature>
<protein>
    <recommendedName>
        <fullName evidence="6">ASTRA-associated protein 1</fullName>
    </recommendedName>
</protein>
<dbReference type="PROSITE" id="PS00678">
    <property type="entry name" value="WD_REPEATS_1"/>
    <property type="match status" value="1"/>
</dbReference>
<dbReference type="InterPro" id="IPR015943">
    <property type="entry name" value="WD40/YVTN_repeat-like_dom_sf"/>
</dbReference>
<feature type="compositionally biased region" description="Low complexity" evidence="8">
    <location>
        <begin position="305"/>
        <end position="320"/>
    </location>
</feature>
<evidence type="ECO:0000256" key="2">
    <source>
        <dbReference type="ARBA" id="ARBA00022737"/>
    </source>
</evidence>
<comment type="similarity">
    <text evidence="4">Belongs to the WD repeat ASA1 family.</text>
</comment>
<keyword evidence="10" id="KW-1185">Reference proteome</keyword>
<sequence length="467" mass="51237">MAVERQAAALPPAQPTYIFRGHTAHIHSVQILHQNTRLLTGDADGWLVLWKLESKRPLALRISSDSDYSTVLPTDNASLHRPKPWLLHSLPVNTLNFCAFSMCHENAAENSQQNNRIGTLQGPASFTRISHAILVAAPARDDHKIEVYQFPDEKLVYVVPRVQTIDTGMVMAVKIIHHRPSSNLIVIAGYEGGFTAVHLLGPSPHISSKESMLRRVQVIYLSRPHTQPVLSLDASPDAKTFFTSSADATIARHCIPDTTLNINSSQLTSDSNSELSTSEQPQTTHPTNQTLELEPSEPLSFSKKPLTPLPNTTTNSSTTQTPPPPSGLSHILSTAPSLTRTKPSPPKPAEPALSPPQKTLQTKHSGQQSLTVRSDGRLLVTAGWDSRIRIYSAKSLREVAVLKWHKEGVYAVGFGDVWGEGKGEGDKIEGRVSGLSKLQVQREREIQGRRWVVAGAKDGKVSLWEVF</sequence>
<feature type="region of interest" description="Disordered" evidence="8">
    <location>
        <begin position="262"/>
        <end position="371"/>
    </location>
</feature>
<evidence type="ECO:0000313" key="10">
    <source>
        <dbReference type="Proteomes" id="UP000700596"/>
    </source>
</evidence>
<dbReference type="Gene3D" id="2.130.10.10">
    <property type="entry name" value="YVTN repeat-like/Quinoprotein amine dehydrogenase"/>
    <property type="match status" value="3"/>
</dbReference>
<dbReference type="SMART" id="SM00320">
    <property type="entry name" value="WD40"/>
    <property type="match status" value="4"/>
</dbReference>
<evidence type="ECO:0000313" key="9">
    <source>
        <dbReference type="EMBL" id="KAH7116015.1"/>
    </source>
</evidence>
<keyword evidence="1 7" id="KW-0853">WD repeat</keyword>
<dbReference type="PANTHER" id="PTHR19854:SF1">
    <property type="entry name" value="GUANINE NUCLEOTIDE-BINDING PROTEIN SUBUNIT BETA-LIKE PROTEIN 1"/>
    <property type="match status" value="1"/>
</dbReference>
<keyword evidence="2" id="KW-0677">Repeat</keyword>
<dbReference type="Proteomes" id="UP000700596">
    <property type="component" value="Unassembled WGS sequence"/>
</dbReference>
<comment type="subunit">
    <text evidence="5">Component of the ASTRA chromatin remodeling machinery complex.</text>
</comment>
<proteinExistence type="inferred from homology"/>
<evidence type="ECO:0000256" key="7">
    <source>
        <dbReference type="PROSITE-ProRule" id="PRU00221"/>
    </source>
</evidence>
<feature type="compositionally biased region" description="Polar residues" evidence="8">
    <location>
        <begin position="357"/>
        <end position="371"/>
    </location>
</feature>
<accession>A0A9P9IE04</accession>
<evidence type="ECO:0000256" key="3">
    <source>
        <dbReference type="ARBA" id="ARBA00037338"/>
    </source>
</evidence>
<feature type="repeat" description="WD" evidence="7">
    <location>
        <begin position="19"/>
        <end position="60"/>
    </location>
</feature>
<dbReference type="InterPro" id="IPR019775">
    <property type="entry name" value="WD40_repeat_CS"/>
</dbReference>
<dbReference type="InterPro" id="IPR036322">
    <property type="entry name" value="WD40_repeat_dom_sf"/>
</dbReference>
<comment type="caution">
    <text evidence="9">The sequence shown here is derived from an EMBL/GenBank/DDBJ whole genome shotgun (WGS) entry which is preliminary data.</text>
</comment>
<reference evidence="9" key="1">
    <citation type="journal article" date="2021" name="Nat. Commun.">
        <title>Genetic determinants of endophytism in the Arabidopsis root mycobiome.</title>
        <authorList>
            <person name="Mesny F."/>
            <person name="Miyauchi S."/>
            <person name="Thiergart T."/>
            <person name="Pickel B."/>
            <person name="Atanasova L."/>
            <person name="Karlsson M."/>
            <person name="Huettel B."/>
            <person name="Barry K.W."/>
            <person name="Haridas S."/>
            <person name="Chen C."/>
            <person name="Bauer D."/>
            <person name="Andreopoulos W."/>
            <person name="Pangilinan J."/>
            <person name="LaButti K."/>
            <person name="Riley R."/>
            <person name="Lipzen A."/>
            <person name="Clum A."/>
            <person name="Drula E."/>
            <person name="Henrissat B."/>
            <person name="Kohler A."/>
            <person name="Grigoriev I.V."/>
            <person name="Martin F.M."/>
            <person name="Hacquard S."/>
        </authorList>
    </citation>
    <scope>NUCLEOTIDE SEQUENCE</scope>
    <source>
        <strain evidence="9">MPI-CAGE-CH-0243</strain>
    </source>
</reference>
<evidence type="ECO:0000256" key="8">
    <source>
        <dbReference type="SAM" id="MobiDB-lite"/>
    </source>
</evidence>
<dbReference type="InterPro" id="IPR001680">
    <property type="entry name" value="WD40_rpt"/>
</dbReference>
<dbReference type="AlphaFoldDB" id="A0A9P9IE04"/>
<evidence type="ECO:0000256" key="1">
    <source>
        <dbReference type="ARBA" id="ARBA00022574"/>
    </source>
</evidence>
<dbReference type="PANTHER" id="PTHR19854">
    <property type="entry name" value="TRANSDUCIN BETA-LIKE 3"/>
    <property type="match status" value="1"/>
</dbReference>
<comment type="function">
    <text evidence="3">Component of the ASTRA complex involved in chromatin remodeling.</text>
</comment>
<feature type="compositionally biased region" description="Polar residues" evidence="8">
    <location>
        <begin position="262"/>
        <end position="291"/>
    </location>
</feature>
<dbReference type="PROSITE" id="PS50082">
    <property type="entry name" value="WD_REPEATS_2"/>
    <property type="match status" value="1"/>
</dbReference>
<dbReference type="EMBL" id="JAGMWT010000015">
    <property type="protein sequence ID" value="KAH7116015.1"/>
    <property type="molecule type" value="Genomic_DNA"/>
</dbReference>
<evidence type="ECO:0000256" key="6">
    <source>
        <dbReference type="ARBA" id="ARBA00040563"/>
    </source>
</evidence>